<dbReference type="InterPro" id="IPR029063">
    <property type="entry name" value="SAM-dependent_MTases_sf"/>
</dbReference>
<reference evidence="4" key="1">
    <citation type="submission" date="2021-11" db="EMBL/GenBank/DDBJ databases">
        <authorList>
            <consortium name="Genoscope - CEA"/>
            <person name="William W."/>
        </authorList>
    </citation>
    <scope>NUCLEOTIDE SEQUENCE</scope>
</reference>
<proteinExistence type="predicted"/>
<gene>
    <name evidence="4" type="ORF">PECAL_4P04490</name>
</gene>
<dbReference type="NCBIfam" id="TIGR01444">
    <property type="entry name" value="fkbM_fam"/>
    <property type="match status" value="1"/>
</dbReference>
<keyword evidence="5" id="KW-1185">Reference proteome</keyword>
<evidence type="ECO:0000313" key="4">
    <source>
        <dbReference type="EMBL" id="CAH0373265.1"/>
    </source>
</evidence>
<evidence type="ECO:0000313" key="5">
    <source>
        <dbReference type="Proteomes" id="UP000789595"/>
    </source>
</evidence>
<comment type="caution">
    <text evidence="4">The sequence shown here is derived from an EMBL/GenBank/DDBJ whole genome shotgun (WGS) entry which is preliminary data.</text>
</comment>
<keyword evidence="2" id="KW-0732">Signal</keyword>
<feature type="domain" description="Methyltransferase FkbM" evidence="3">
    <location>
        <begin position="161"/>
        <end position="271"/>
    </location>
</feature>
<evidence type="ECO:0000256" key="1">
    <source>
        <dbReference type="SAM" id="MobiDB-lite"/>
    </source>
</evidence>
<evidence type="ECO:0000256" key="2">
    <source>
        <dbReference type="SAM" id="SignalP"/>
    </source>
</evidence>
<dbReference type="Proteomes" id="UP000789595">
    <property type="component" value="Unassembled WGS sequence"/>
</dbReference>
<organism evidence="4 5">
    <name type="scientific">Pelagomonas calceolata</name>
    <dbReference type="NCBI Taxonomy" id="35677"/>
    <lineage>
        <taxon>Eukaryota</taxon>
        <taxon>Sar</taxon>
        <taxon>Stramenopiles</taxon>
        <taxon>Ochrophyta</taxon>
        <taxon>Pelagophyceae</taxon>
        <taxon>Pelagomonadales</taxon>
        <taxon>Pelagomonadaceae</taxon>
        <taxon>Pelagomonas</taxon>
    </lineage>
</organism>
<dbReference type="AlphaFoldDB" id="A0A8J2SJX4"/>
<sequence>MRHWLLLAALAATRAFDAFEQPPDNDPYDDEEDDDDYLAGGARDDDPFGYHVDDDCEGRAVYNMLAKRGFCVVNSTWADEFARRVEGFTVGWEPQTRALIHAHLARIAKTGNTTTTLEAGMHVGDHLLPLAASFPSLTFVGVDPDESKCEFVRAMATRNNLTNVRVYHNGLAARDRACALDVSDANPGGWAIDERRRLMKKRLLCRTVDSFLEDVSDLGLLHLDVEGAELRALRGARATLRSARPLLVFENNHLSNDTQYGTAALLEAHGYVKRDEVEHNEVWAPALVQSGRRLRRPRRSRPVLL</sequence>
<dbReference type="EMBL" id="CAKKNE010000004">
    <property type="protein sequence ID" value="CAH0373265.1"/>
    <property type="molecule type" value="Genomic_DNA"/>
</dbReference>
<dbReference type="InterPro" id="IPR006342">
    <property type="entry name" value="FkbM_mtfrase"/>
</dbReference>
<protein>
    <recommendedName>
        <fullName evidence="3">Methyltransferase FkbM domain-containing protein</fullName>
    </recommendedName>
</protein>
<feature type="region of interest" description="Disordered" evidence="1">
    <location>
        <begin position="19"/>
        <end position="45"/>
    </location>
</feature>
<name>A0A8J2SJX4_9STRA</name>
<dbReference type="Gene3D" id="3.40.50.150">
    <property type="entry name" value="Vaccinia Virus protein VP39"/>
    <property type="match status" value="1"/>
</dbReference>
<dbReference type="PANTHER" id="PTHR36973:SF4">
    <property type="entry name" value="NODULATION PROTEIN"/>
    <property type="match status" value="1"/>
</dbReference>
<dbReference type="OrthoDB" id="191114at2759"/>
<dbReference type="GO" id="GO:0008171">
    <property type="term" value="F:O-methyltransferase activity"/>
    <property type="evidence" value="ECO:0007669"/>
    <property type="project" value="TreeGrafter"/>
</dbReference>
<feature type="compositionally biased region" description="Acidic residues" evidence="1">
    <location>
        <begin position="26"/>
        <end position="37"/>
    </location>
</feature>
<evidence type="ECO:0000259" key="3">
    <source>
        <dbReference type="Pfam" id="PF05050"/>
    </source>
</evidence>
<dbReference type="SUPFAM" id="SSF53335">
    <property type="entry name" value="S-adenosyl-L-methionine-dependent methyltransferases"/>
    <property type="match status" value="1"/>
</dbReference>
<accession>A0A8J2SJX4</accession>
<feature type="chain" id="PRO_5035182514" description="Methyltransferase FkbM domain-containing protein" evidence="2">
    <location>
        <begin position="16"/>
        <end position="305"/>
    </location>
</feature>
<dbReference type="PANTHER" id="PTHR36973">
    <property type="entry name" value="SLL1456 PROTEIN-RELATED"/>
    <property type="match status" value="1"/>
</dbReference>
<feature type="signal peptide" evidence="2">
    <location>
        <begin position="1"/>
        <end position="15"/>
    </location>
</feature>
<dbReference type="Pfam" id="PF05050">
    <property type="entry name" value="Methyltransf_21"/>
    <property type="match status" value="1"/>
</dbReference>
<dbReference type="InterPro" id="IPR053188">
    <property type="entry name" value="FkbM_Methyltransferase"/>
</dbReference>